<keyword evidence="2" id="KW-1185">Reference proteome</keyword>
<dbReference type="Proteomes" id="UP000006640">
    <property type="component" value="Chromosome"/>
</dbReference>
<dbReference type="InterPro" id="IPR036388">
    <property type="entry name" value="WH-like_DNA-bd_sf"/>
</dbReference>
<protein>
    <recommendedName>
        <fullName evidence="3">HTH iclR-type domain-containing protein</fullName>
    </recommendedName>
</protein>
<dbReference type="RefSeq" id="WP_013131116.1">
    <property type="nucleotide sequence ID" value="NC_014165.1"/>
</dbReference>
<proteinExistence type="predicted"/>
<evidence type="ECO:0008006" key="3">
    <source>
        <dbReference type="Google" id="ProtNLM"/>
    </source>
</evidence>
<reference evidence="1 2" key="1">
    <citation type="submission" date="2010-01" db="EMBL/GenBank/DDBJ databases">
        <title>The complete genome of Thermobispora bispora DSM 43833.</title>
        <authorList>
            <consortium name="US DOE Joint Genome Institute (JGI-PGF)"/>
            <person name="Lucas S."/>
            <person name="Copeland A."/>
            <person name="Lapidus A."/>
            <person name="Glavina del Rio T."/>
            <person name="Dalin E."/>
            <person name="Tice H."/>
            <person name="Bruce D."/>
            <person name="Goodwin L."/>
            <person name="Pitluck S."/>
            <person name="Kyrpides N."/>
            <person name="Mavromatis K."/>
            <person name="Ivanova N."/>
            <person name="Mikhailova N."/>
            <person name="Chertkov O."/>
            <person name="Brettin T."/>
            <person name="Detter J.C."/>
            <person name="Han C."/>
            <person name="Larimer F."/>
            <person name="Land M."/>
            <person name="Hauser L."/>
            <person name="Markowitz V."/>
            <person name="Cheng J.-F."/>
            <person name="Hugenholtz P."/>
            <person name="Woyke T."/>
            <person name="Wu D."/>
            <person name="Jando M."/>
            <person name="Schneider S."/>
            <person name="Klenk H.-P."/>
            <person name="Eisen J.A."/>
        </authorList>
    </citation>
    <scope>NUCLEOTIDE SEQUENCE [LARGE SCALE GENOMIC DNA]</scope>
    <source>
        <strain evidence="2">ATCC 19993 / DSM 43833 / CBS 139.67 / JCM 10125 / KCTC 9307 / NBRC 14880 / R51</strain>
    </source>
</reference>
<dbReference type="eggNOG" id="COG1414">
    <property type="taxonomic scope" value="Bacteria"/>
</dbReference>
<name>D6Y6L1_THEBD</name>
<sequence length="82" mass="8599">MARRSGRLLDVQEMSAPEMIVYEAVAALGMEGRPATVCAVARMTGLPEPVVGHGLDGLVAGGRVRRAGGGYVLGPHDWGLER</sequence>
<dbReference type="STRING" id="469371.Tbis_0859"/>
<organism evidence="1 2">
    <name type="scientific">Thermobispora bispora (strain ATCC 19993 / DSM 43833 / CBS 139.67 / JCM 10125 / KCTC 9307 / NBRC 14880 / R51)</name>
    <dbReference type="NCBI Taxonomy" id="469371"/>
    <lineage>
        <taxon>Bacteria</taxon>
        <taxon>Bacillati</taxon>
        <taxon>Actinomycetota</taxon>
        <taxon>Actinomycetes</taxon>
        <taxon>Streptosporangiales</taxon>
        <taxon>Streptosporangiaceae</taxon>
        <taxon>Thermobispora</taxon>
    </lineage>
</organism>
<dbReference type="Gene3D" id="1.10.10.10">
    <property type="entry name" value="Winged helix-like DNA-binding domain superfamily/Winged helix DNA-binding domain"/>
    <property type="match status" value="1"/>
</dbReference>
<gene>
    <name evidence="1" type="ordered locus">Tbis_0859</name>
</gene>
<accession>D6Y6L1</accession>
<dbReference type="OrthoDB" id="3537975at2"/>
<dbReference type="EMBL" id="CP001874">
    <property type="protein sequence ID" value="ADG87583.1"/>
    <property type="molecule type" value="Genomic_DNA"/>
</dbReference>
<evidence type="ECO:0000313" key="1">
    <source>
        <dbReference type="EMBL" id="ADG87583.1"/>
    </source>
</evidence>
<dbReference type="SUPFAM" id="SSF46785">
    <property type="entry name" value="Winged helix' DNA-binding domain"/>
    <property type="match status" value="1"/>
</dbReference>
<dbReference type="AlphaFoldDB" id="D6Y6L1"/>
<evidence type="ECO:0000313" key="2">
    <source>
        <dbReference type="Proteomes" id="UP000006640"/>
    </source>
</evidence>
<dbReference type="HOGENOM" id="CLU_2557171_0_0_11"/>
<dbReference type="InterPro" id="IPR036390">
    <property type="entry name" value="WH_DNA-bd_sf"/>
</dbReference>
<dbReference type="KEGG" id="tbi:Tbis_0859"/>